<keyword evidence="1" id="KW-1133">Transmembrane helix</keyword>
<dbReference type="Proteomes" id="UP000295830">
    <property type="component" value="Unassembled WGS sequence"/>
</dbReference>
<evidence type="ECO:0000313" key="3">
    <source>
        <dbReference type="Proteomes" id="UP000295830"/>
    </source>
</evidence>
<protein>
    <submittedName>
        <fullName evidence="2">Uncharacterized protein</fullName>
    </submittedName>
</protein>
<keyword evidence="3" id="KW-1185">Reference proteome</keyword>
<proteinExistence type="predicted"/>
<organism evidence="2 3">
    <name type="scientific">Halospina denitrificans</name>
    <dbReference type="NCBI Taxonomy" id="332522"/>
    <lineage>
        <taxon>Bacteria</taxon>
        <taxon>Pseudomonadati</taxon>
        <taxon>Pseudomonadota</taxon>
        <taxon>Gammaproteobacteria</taxon>
        <taxon>Halospina</taxon>
    </lineage>
</organism>
<dbReference type="OrthoDB" id="6402665at2"/>
<keyword evidence="1" id="KW-0472">Membrane</keyword>
<feature type="transmembrane region" description="Helical" evidence="1">
    <location>
        <begin position="12"/>
        <end position="31"/>
    </location>
</feature>
<name>A0A4R7K0U8_9GAMM</name>
<sequence length="372" mass="40579">MPQKSHQDTSSRILRAWLIVALVSAVMGGLVTVYNPLPGVGLLLLAFVAGWRAWRNRTPLPRSPGLTLDQDPAPGALGGEVGGWLRPPGDALAITDATVTLACIRLCERQRSQIIEHQRECVWQETRLLFADPESGALGFCFTPPGHLSPTEPSPELDATDWHCHHYWTLTVDGVVGGQAASQGFRLIVKPGLQTMEVPLTQEQRQSNESVMEDASSASARLRQRLTLSGDDQGLVVDDPAGPDSWSARFGMAGALLLIIAGMALEGFGAWVLLLAGLGLGGRSLYRHGQSLHFELQGRDVRVITRWFGRPLFARQGQLASRDQLTLKPAALSGLSDLLLQDGKRRLLLARRLPDDEAELLRDLLVERIPPE</sequence>
<dbReference type="RefSeq" id="WP_133734594.1">
    <property type="nucleotide sequence ID" value="NZ_SOAX01000001.1"/>
</dbReference>
<dbReference type="EMBL" id="SOAX01000001">
    <property type="protein sequence ID" value="TDT44185.1"/>
    <property type="molecule type" value="Genomic_DNA"/>
</dbReference>
<feature type="transmembrane region" description="Helical" evidence="1">
    <location>
        <begin position="255"/>
        <end position="280"/>
    </location>
</feature>
<dbReference type="AlphaFoldDB" id="A0A4R7K0U8"/>
<reference evidence="2 3" key="1">
    <citation type="submission" date="2019-03" db="EMBL/GenBank/DDBJ databases">
        <title>Genomic Encyclopedia of Type Strains, Phase IV (KMG-IV): sequencing the most valuable type-strain genomes for metagenomic binning, comparative biology and taxonomic classification.</title>
        <authorList>
            <person name="Goeker M."/>
        </authorList>
    </citation>
    <scope>NUCLEOTIDE SEQUENCE [LARGE SCALE GENOMIC DNA]</scope>
    <source>
        <strain evidence="2 3">DSM 15505</strain>
    </source>
</reference>
<accession>A0A4R7K0U8</accession>
<comment type="caution">
    <text evidence="2">The sequence shown here is derived from an EMBL/GenBank/DDBJ whole genome shotgun (WGS) entry which is preliminary data.</text>
</comment>
<feature type="transmembrane region" description="Helical" evidence="1">
    <location>
        <begin position="37"/>
        <end position="54"/>
    </location>
</feature>
<evidence type="ECO:0000313" key="2">
    <source>
        <dbReference type="EMBL" id="TDT44185.1"/>
    </source>
</evidence>
<gene>
    <name evidence="2" type="ORF">DES49_0285</name>
</gene>
<keyword evidence="1" id="KW-0812">Transmembrane</keyword>
<evidence type="ECO:0000256" key="1">
    <source>
        <dbReference type="SAM" id="Phobius"/>
    </source>
</evidence>